<accession>A0A090DYB3</accession>
<organism evidence="1 2">
    <name type="scientific">Mesorhizobium plurifarium</name>
    <dbReference type="NCBI Taxonomy" id="69974"/>
    <lineage>
        <taxon>Bacteria</taxon>
        <taxon>Pseudomonadati</taxon>
        <taxon>Pseudomonadota</taxon>
        <taxon>Alphaproteobacteria</taxon>
        <taxon>Hyphomicrobiales</taxon>
        <taxon>Phyllobacteriaceae</taxon>
        <taxon>Mesorhizobium</taxon>
    </lineage>
</organism>
<sequence>MLTVRVTLVNTGSPYQGASSGDDYPKRLVLNDKNVAAASLTQFQDRTERFGSQLFVIGNGNRADPFRGGPSDANFH</sequence>
<dbReference type="AlphaFoldDB" id="A0A090DYB3"/>
<dbReference type="Proteomes" id="UP000045285">
    <property type="component" value="Unassembled WGS sequence"/>
</dbReference>
<proteinExistence type="predicted"/>
<keyword evidence="2" id="KW-1185">Reference proteome</keyword>
<evidence type="ECO:0000313" key="2">
    <source>
        <dbReference type="Proteomes" id="UP000045285"/>
    </source>
</evidence>
<evidence type="ECO:0000313" key="1">
    <source>
        <dbReference type="EMBL" id="CDX22071.1"/>
    </source>
</evidence>
<gene>
    <name evidence="1" type="ORF">MPL3356_390123</name>
</gene>
<name>A0A090DYB3_MESPL</name>
<protein>
    <submittedName>
        <fullName evidence="1">Uncharacterized protein</fullName>
    </submittedName>
</protein>
<dbReference type="EMBL" id="CCMZ01000033">
    <property type="protein sequence ID" value="CDX22071.1"/>
    <property type="molecule type" value="Genomic_DNA"/>
</dbReference>
<reference evidence="2" key="1">
    <citation type="submission" date="2014-08" db="EMBL/GenBank/DDBJ databases">
        <authorList>
            <person name="Moulin L."/>
        </authorList>
    </citation>
    <scope>NUCLEOTIDE SEQUENCE [LARGE SCALE GENOMIC DNA]</scope>
</reference>